<feature type="domain" description="EamA" evidence="2">
    <location>
        <begin position="153"/>
        <end position="278"/>
    </location>
</feature>
<keyword evidence="1" id="KW-1133">Transmembrane helix</keyword>
<gene>
    <name evidence="3" type="ORF">ROA7450_00174</name>
</gene>
<dbReference type="InterPro" id="IPR037185">
    <property type="entry name" value="EmrE-like"/>
</dbReference>
<feature type="transmembrane region" description="Helical" evidence="1">
    <location>
        <begin position="97"/>
        <end position="117"/>
    </location>
</feature>
<feature type="transmembrane region" description="Helical" evidence="1">
    <location>
        <begin position="155"/>
        <end position="171"/>
    </location>
</feature>
<feature type="transmembrane region" description="Helical" evidence="1">
    <location>
        <begin position="70"/>
        <end position="91"/>
    </location>
</feature>
<dbReference type="EMBL" id="FWFX01000001">
    <property type="protein sequence ID" value="SLN13222.1"/>
    <property type="molecule type" value="Genomic_DNA"/>
</dbReference>
<feature type="domain" description="EamA" evidence="2">
    <location>
        <begin position="12"/>
        <end position="142"/>
    </location>
</feature>
<accession>A0A1X6Y7F7</accession>
<dbReference type="PANTHER" id="PTHR22911">
    <property type="entry name" value="ACYL-MALONYL CONDENSING ENZYME-RELATED"/>
    <property type="match status" value="1"/>
</dbReference>
<dbReference type="SUPFAM" id="SSF103481">
    <property type="entry name" value="Multidrug resistance efflux transporter EmrE"/>
    <property type="match status" value="2"/>
</dbReference>
<evidence type="ECO:0000256" key="1">
    <source>
        <dbReference type="SAM" id="Phobius"/>
    </source>
</evidence>
<dbReference type="AlphaFoldDB" id="A0A1X6Y7F7"/>
<evidence type="ECO:0000313" key="4">
    <source>
        <dbReference type="Proteomes" id="UP000193061"/>
    </source>
</evidence>
<name>A0A1X6Y7F7_9RHOB</name>
<feature type="transmembrane region" description="Helical" evidence="1">
    <location>
        <begin position="263"/>
        <end position="279"/>
    </location>
</feature>
<sequence>MTITSTRSQYSIGVLLLVAAAVTYSTAGIFTKGVVAGAWAVIFWRGLFAAAFTTFWTINRRTFRHNFFEMGRSGWVVGIVGAIGTAAFIPAFKLTSIANVSLIYAVAPLIAALLAWLAIGERITGPTMLGSICALLGVGIIVSGSLGQISLQGDTLALVMTAAMATIMVIYRKYPETPGAGPSVLQSLFLLPPSFILGAPFQTDPFEIFILAAFGLLFAIASVTLAEGAKRVPSGQTALISALETPLAPILAFIAFAEFPSTTTWLGGSVVLMAILISIKNEADT</sequence>
<keyword evidence="1" id="KW-0472">Membrane</keyword>
<dbReference type="Pfam" id="PF00892">
    <property type="entry name" value="EamA"/>
    <property type="match status" value="2"/>
</dbReference>
<evidence type="ECO:0000259" key="2">
    <source>
        <dbReference type="Pfam" id="PF00892"/>
    </source>
</evidence>
<dbReference type="InterPro" id="IPR000620">
    <property type="entry name" value="EamA_dom"/>
</dbReference>
<dbReference type="OrthoDB" id="8690132at2"/>
<feature type="transmembrane region" description="Helical" evidence="1">
    <location>
        <begin position="183"/>
        <end position="202"/>
    </location>
</feature>
<keyword evidence="4" id="KW-1185">Reference proteome</keyword>
<keyword evidence="1" id="KW-0812">Transmembrane</keyword>
<feature type="transmembrane region" description="Helical" evidence="1">
    <location>
        <begin position="36"/>
        <end position="58"/>
    </location>
</feature>
<feature type="transmembrane region" description="Helical" evidence="1">
    <location>
        <begin position="238"/>
        <end position="257"/>
    </location>
</feature>
<dbReference type="GO" id="GO:0016020">
    <property type="term" value="C:membrane"/>
    <property type="evidence" value="ECO:0007669"/>
    <property type="project" value="InterPro"/>
</dbReference>
<feature type="transmembrane region" description="Helical" evidence="1">
    <location>
        <begin position="129"/>
        <end position="149"/>
    </location>
</feature>
<feature type="transmembrane region" description="Helical" evidence="1">
    <location>
        <begin position="208"/>
        <end position="226"/>
    </location>
</feature>
<protein>
    <submittedName>
        <fullName evidence="3">EamA-like transporter family protein</fullName>
    </submittedName>
</protein>
<proteinExistence type="predicted"/>
<dbReference type="PANTHER" id="PTHR22911:SF135">
    <property type="entry name" value="BLR4310 PROTEIN"/>
    <property type="match status" value="1"/>
</dbReference>
<dbReference type="Proteomes" id="UP000193061">
    <property type="component" value="Unassembled WGS sequence"/>
</dbReference>
<dbReference type="RefSeq" id="WP_085803726.1">
    <property type="nucleotide sequence ID" value="NZ_FWFX01000001.1"/>
</dbReference>
<reference evidence="3 4" key="1">
    <citation type="submission" date="2017-03" db="EMBL/GenBank/DDBJ databases">
        <authorList>
            <person name="Afonso C.L."/>
            <person name="Miller P.J."/>
            <person name="Scott M.A."/>
            <person name="Spackman E."/>
            <person name="Goraichik I."/>
            <person name="Dimitrov K.M."/>
            <person name="Suarez D.L."/>
            <person name="Swayne D.E."/>
        </authorList>
    </citation>
    <scope>NUCLEOTIDE SEQUENCE [LARGE SCALE GENOMIC DNA]</scope>
    <source>
        <strain evidence="3 4">CECT 7450</strain>
    </source>
</reference>
<evidence type="ECO:0000313" key="3">
    <source>
        <dbReference type="EMBL" id="SLN13222.1"/>
    </source>
</evidence>
<organism evidence="3 4">
    <name type="scientific">Roseovarius albus</name>
    <dbReference type="NCBI Taxonomy" id="1247867"/>
    <lineage>
        <taxon>Bacteria</taxon>
        <taxon>Pseudomonadati</taxon>
        <taxon>Pseudomonadota</taxon>
        <taxon>Alphaproteobacteria</taxon>
        <taxon>Rhodobacterales</taxon>
        <taxon>Roseobacteraceae</taxon>
        <taxon>Roseovarius</taxon>
    </lineage>
</organism>
<feature type="transmembrane region" description="Helical" evidence="1">
    <location>
        <begin position="12"/>
        <end position="30"/>
    </location>
</feature>